<keyword evidence="6" id="KW-1185">Reference proteome</keyword>
<dbReference type="Pfam" id="PF05305">
    <property type="entry name" value="DUF732"/>
    <property type="match status" value="1"/>
</dbReference>
<evidence type="ECO:0000313" key="7">
    <source>
        <dbReference type="Proteomes" id="UP000230971"/>
    </source>
</evidence>
<comment type="caution">
    <text evidence="4">The sequence shown here is derived from an EMBL/GenBank/DDBJ whole genome shotgun (WGS) entry which is preliminary data.</text>
</comment>
<dbReference type="InterPro" id="IPR007969">
    <property type="entry name" value="DUF732"/>
</dbReference>
<keyword evidence="2" id="KW-0812">Transmembrane</keyword>
<proteinExistence type="predicted"/>
<evidence type="ECO:0000313" key="6">
    <source>
        <dbReference type="Proteomes" id="UP000193907"/>
    </source>
</evidence>
<dbReference type="EMBL" id="PDKV01000037">
    <property type="protein sequence ID" value="PIB74727.1"/>
    <property type="molecule type" value="Genomic_DNA"/>
</dbReference>
<reference evidence="5 7" key="2">
    <citation type="journal article" date="2017" name="Infect. Genet. Evol.">
        <title>The new phylogeny of the genus Mycobacterium: The old and the news.</title>
        <authorList>
            <person name="Tortoli E."/>
            <person name="Fedrizzi T."/>
            <person name="Meehan C.J."/>
            <person name="Trovato A."/>
            <person name="Grottola A."/>
            <person name="Giacobazzi E."/>
            <person name="Serpini G.F."/>
            <person name="Tagliazucchi S."/>
            <person name="Fabio A."/>
            <person name="Bettua C."/>
            <person name="Bertorelli R."/>
            <person name="Frascaro F."/>
            <person name="De Sanctis V."/>
            <person name="Pecorari M."/>
            <person name="Jousson O."/>
            <person name="Segata N."/>
            <person name="Cirillo D.M."/>
        </authorList>
    </citation>
    <scope>NUCLEOTIDE SEQUENCE [LARGE SCALE GENOMIC DNA]</scope>
    <source>
        <strain evidence="5 7">NCTC 12882</strain>
    </source>
</reference>
<dbReference type="Proteomes" id="UP000193907">
    <property type="component" value="Unassembled WGS sequence"/>
</dbReference>
<keyword evidence="2" id="KW-0472">Membrane</keyword>
<feature type="transmembrane region" description="Helical" evidence="2">
    <location>
        <begin position="70"/>
        <end position="93"/>
    </location>
</feature>
<sequence length="247" mass="27086">MRDRDTIDAELRRLAAARRSTREHGRAPSTREFDALLDERLGHRPEAPESEPLEASVVRPYRRKSVRLRFGLLTALPLSLIAVVAVIVAMYTFRNPPPPAQPPAEAPPPSQARPNPAPPTAHPPPLDMVDKAFIDALKQEEVPIPSREYVTSHGHAACDFLAQQQNFADAVHFVQQSSVWDANQSAYVTAGAIVSYCPQYLPTTSGDMRQASQTPLPDLPNIQGDLEGIEGVLQGIRDDLQGITGHQ</sequence>
<dbReference type="EMBL" id="LQOM01000017">
    <property type="protein sequence ID" value="ORV17929.1"/>
    <property type="molecule type" value="Genomic_DNA"/>
</dbReference>
<gene>
    <name evidence="4" type="ORF">AWB95_05920</name>
    <name evidence="5" type="ORF">CQY23_21225</name>
</gene>
<feature type="compositionally biased region" description="Pro residues" evidence="1">
    <location>
        <begin position="99"/>
        <end position="126"/>
    </location>
</feature>
<evidence type="ECO:0000256" key="2">
    <source>
        <dbReference type="SAM" id="Phobius"/>
    </source>
</evidence>
<dbReference type="OrthoDB" id="4734457at2"/>
<keyword evidence="2" id="KW-1133">Transmembrane helix</keyword>
<protein>
    <submittedName>
        <fullName evidence="5">DUF732 domain-containing protein</fullName>
    </submittedName>
</protein>
<feature type="region of interest" description="Disordered" evidence="1">
    <location>
        <begin position="99"/>
        <end position="127"/>
    </location>
</feature>
<dbReference type="Proteomes" id="UP000230971">
    <property type="component" value="Unassembled WGS sequence"/>
</dbReference>
<evidence type="ECO:0000313" key="4">
    <source>
        <dbReference type="EMBL" id="ORV17929.1"/>
    </source>
</evidence>
<evidence type="ECO:0000259" key="3">
    <source>
        <dbReference type="Pfam" id="PF05305"/>
    </source>
</evidence>
<organism evidence="4 6">
    <name type="scientific">Mycobacterium celatum</name>
    <dbReference type="NCBI Taxonomy" id="28045"/>
    <lineage>
        <taxon>Bacteria</taxon>
        <taxon>Bacillati</taxon>
        <taxon>Actinomycetota</taxon>
        <taxon>Actinomycetes</taxon>
        <taxon>Mycobacteriales</taxon>
        <taxon>Mycobacteriaceae</taxon>
        <taxon>Mycobacterium</taxon>
    </lineage>
</organism>
<accession>A0A1X1RUF3</accession>
<dbReference type="STRING" id="28045.AWB95_05920"/>
<dbReference type="RefSeq" id="WP_062540927.1">
    <property type="nucleotide sequence ID" value="NZ_BBUN01000285.1"/>
</dbReference>
<evidence type="ECO:0000256" key="1">
    <source>
        <dbReference type="SAM" id="MobiDB-lite"/>
    </source>
</evidence>
<name>A0A1X1RUF3_MYCCE</name>
<evidence type="ECO:0000313" key="5">
    <source>
        <dbReference type="EMBL" id="PIB74727.1"/>
    </source>
</evidence>
<reference evidence="4 6" key="1">
    <citation type="submission" date="2016-01" db="EMBL/GenBank/DDBJ databases">
        <title>The new phylogeny of the genus Mycobacterium.</title>
        <authorList>
            <person name="Tarcisio F."/>
            <person name="Conor M."/>
            <person name="Antonella G."/>
            <person name="Elisabetta G."/>
            <person name="Giulia F.S."/>
            <person name="Sara T."/>
            <person name="Anna F."/>
            <person name="Clotilde B."/>
            <person name="Roberto B."/>
            <person name="Veronica D.S."/>
            <person name="Fabio R."/>
            <person name="Monica P."/>
            <person name="Olivier J."/>
            <person name="Enrico T."/>
            <person name="Nicola S."/>
        </authorList>
    </citation>
    <scope>NUCLEOTIDE SEQUENCE [LARGE SCALE GENOMIC DNA]</scope>
    <source>
        <strain evidence="4 6">DSM 44243</strain>
    </source>
</reference>
<dbReference type="AlphaFoldDB" id="A0A1X1RUF3"/>
<feature type="domain" description="DUF732" evidence="3">
    <location>
        <begin position="130"/>
        <end position="199"/>
    </location>
</feature>